<accession>A0A6J7NZ93</accession>
<name>A0A6J7NZ93_9ZZZZ</name>
<reference evidence="1" key="1">
    <citation type="submission" date="2020-05" db="EMBL/GenBank/DDBJ databases">
        <authorList>
            <person name="Chiriac C."/>
            <person name="Salcher M."/>
            <person name="Ghai R."/>
            <person name="Kavagutti S V."/>
        </authorList>
    </citation>
    <scope>NUCLEOTIDE SEQUENCE</scope>
</reference>
<proteinExistence type="predicted"/>
<dbReference type="AlphaFoldDB" id="A0A6J7NZ93"/>
<gene>
    <name evidence="1" type="ORF">UFOPK3992_00466</name>
</gene>
<sequence length="73" mass="7962">MRADSLPVLLARTDPSAPGGYMPIMRMYPPSGIALTPYSVSLPERDQIVGPKPTMYWVTLTPKRLAGSRCPTS</sequence>
<organism evidence="1">
    <name type="scientific">freshwater metagenome</name>
    <dbReference type="NCBI Taxonomy" id="449393"/>
    <lineage>
        <taxon>unclassified sequences</taxon>
        <taxon>metagenomes</taxon>
        <taxon>ecological metagenomes</taxon>
    </lineage>
</organism>
<evidence type="ECO:0000313" key="1">
    <source>
        <dbReference type="EMBL" id="CAB4998028.1"/>
    </source>
</evidence>
<protein>
    <submittedName>
        <fullName evidence="1">Unannotated protein</fullName>
    </submittedName>
</protein>
<dbReference type="EMBL" id="CAFBOZ010000048">
    <property type="protein sequence ID" value="CAB4998028.1"/>
    <property type="molecule type" value="Genomic_DNA"/>
</dbReference>